<dbReference type="KEGG" id="llu:AKJ09_06050"/>
<dbReference type="RefSeq" id="WP_169927923.1">
    <property type="nucleotide sequence ID" value="NZ_CP012333.1"/>
</dbReference>
<evidence type="ECO:0000256" key="2">
    <source>
        <dbReference type="SAM" id="MobiDB-lite"/>
    </source>
</evidence>
<name>A0A0K1Q180_9BACT</name>
<sequence>MIRSGFARFSGVWLALALFFATATALLQGPAFAQTGKASDAAPPSDASMEASADDAGAEAGASAEVPDATAPLSYASAAAYAAGMSPMPGNADVPKKWLPPGSDVDDRGPSKAIFPPQKLTIRFNHKFHVGDQKLACKTCHPNALTSQSSSDRLTPKGTTCDSCHGTDHANPNKVEPGDEENGKCNFCHVGYREGDGNRVARFDIPRPNMVFDHKKHADRNIGCQQCHGEVQELELATRDQLPRMRGCFNCHQHPDSASRGEAKSACETCHLKGGSAIGGRIKTVYPSGVMQPPRWMHNAEHTPDFIQRHRQVAADDSQFCGNCHKEDFCVACHDGRVRPRSVHPNDYLNMHPIEARLATQRCTSCHREQSFCLTCHMRLGVSMSGPPGVRDSGRFHPPKAVWSDAPRQLGHHAYEAMRNLNTCVSCHIERDCVVCHGGQGIGAGFNPHSGNFIGGCGTQLRRNPRPCYVCHEPGASVFQRCR</sequence>
<evidence type="ECO:0000259" key="4">
    <source>
        <dbReference type="Pfam" id="PF14522"/>
    </source>
</evidence>
<feature type="region of interest" description="Disordered" evidence="2">
    <location>
        <begin position="93"/>
        <end position="114"/>
    </location>
</feature>
<feature type="region of interest" description="Disordered" evidence="2">
    <location>
        <begin position="145"/>
        <end position="180"/>
    </location>
</feature>
<accession>A0A0K1Q180</accession>
<dbReference type="AlphaFoldDB" id="A0A0K1Q180"/>
<proteinExistence type="predicted"/>
<keyword evidence="1 3" id="KW-0732">Signal</keyword>
<feature type="domain" description="Cytochrome c7-like" evidence="4">
    <location>
        <begin position="123"/>
        <end position="189"/>
    </location>
</feature>
<protein>
    <submittedName>
        <fullName evidence="5">Cytochrome c family protein</fullName>
    </submittedName>
</protein>
<evidence type="ECO:0000256" key="1">
    <source>
        <dbReference type="ARBA" id="ARBA00022729"/>
    </source>
</evidence>
<keyword evidence="6" id="KW-1185">Reference proteome</keyword>
<feature type="compositionally biased region" description="Low complexity" evidence="2">
    <location>
        <begin position="38"/>
        <end position="51"/>
    </location>
</feature>
<dbReference type="InterPro" id="IPR029467">
    <property type="entry name" value="Cyt_c7-like"/>
</dbReference>
<dbReference type="InterPro" id="IPR036280">
    <property type="entry name" value="Multihaem_cyt_sf"/>
</dbReference>
<dbReference type="Gene3D" id="3.90.10.10">
    <property type="entry name" value="Cytochrome C3"/>
    <property type="match status" value="2"/>
</dbReference>
<feature type="signal peptide" evidence="3">
    <location>
        <begin position="1"/>
        <end position="33"/>
    </location>
</feature>
<feature type="region of interest" description="Disordered" evidence="2">
    <location>
        <begin position="35"/>
        <end position="65"/>
    </location>
</feature>
<dbReference type="Proteomes" id="UP000064967">
    <property type="component" value="Chromosome"/>
</dbReference>
<evidence type="ECO:0000313" key="5">
    <source>
        <dbReference type="EMBL" id="AKU99386.1"/>
    </source>
</evidence>
<dbReference type="CDD" id="cd08168">
    <property type="entry name" value="Cytochrom_C3"/>
    <property type="match status" value="1"/>
</dbReference>
<gene>
    <name evidence="5" type="ORF">AKJ09_06050</name>
</gene>
<dbReference type="PANTHER" id="PTHR35038">
    <property type="entry name" value="DISSIMILATORY SULFITE REDUCTASE SIRA"/>
    <property type="match status" value="1"/>
</dbReference>
<evidence type="ECO:0000256" key="3">
    <source>
        <dbReference type="SAM" id="SignalP"/>
    </source>
</evidence>
<dbReference type="SUPFAM" id="SSF48695">
    <property type="entry name" value="Multiheme cytochromes"/>
    <property type="match status" value="2"/>
</dbReference>
<organism evidence="5 6">
    <name type="scientific">Labilithrix luteola</name>
    <dbReference type="NCBI Taxonomy" id="1391654"/>
    <lineage>
        <taxon>Bacteria</taxon>
        <taxon>Pseudomonadati</taxon>
        <taxon>Myxococcota</taxon>
        <taxon>Polyangia</taxon>
        <taxon>Polyangiales</taxon>
        <taxon>Labilitrichaceae</taxon>
        <taxon>Labilithrix</taxon>
    </lineage>
</organism>
<feature type="compositionally biased region" description="Polar residues" evidence="2">
    <location>
        <begin position="145"/>
        <end position="162"/>
    </location>
</feature>
<feature type="chain" id="PRO_5005466619" evidence="3">
    <location>
        <begin position="34"/>
        <end position="483"/>
    </location>
</feature>
<dbReference type="InterPro" id="IPR051829">
    <property type="entry name" value="Multiheme_Cytochr_ET"/>
</dbReference>
<dbReference type="STRING" id="1391654.AKJ09_06050"/>
<dbReference type="EMBL" id="CP012333">
    <property type="protein sequence ID" value="AKU99386.1"/>
    <property type="molecule type" value="Genomic_DNA"/>
</dbReference>
<evidence type="ECO:0000313" key="6">
    <source>
        <dbReference type="Proteomes" id="UP000064967"/>
    </source>
</evidence>
<dbReference type="Pfam" id="PF14522">
    <property type="entry name" value="Cytochrome_C7"/>
    <property type="match status" value="2"/>
</dbReference>
<feature type="domain" description="Cytochrome c7-like" evidence="4">
    <location>
        <begin position="211"/>
        <end position="271"/>
    </location>
</feature>
<reference evidence="5 6" key="1">
    <citation type="submission" date="2015-08" db="EMBL/GenBank/DDBJ databases">
        <authorList>
            <person name="Babu N.S."/>
            <person name="Beckwith C.J."/>
            <person name="Beseler K.G."/>
            <person name="Brison A."/>
            <person name="Carone J.V."/>
            <person name="Caskin T.P."/>
            <person name="Diamond M."/>
            <person name="Durham M.E."/>
            <person name="Foxe J.M."/>
            <person name="Go M."/>
            <person name="Henderson B.A."/>
            <person name="Jones I.B."/>
            <person name="McGettigan J.A."/>
            <person name="Micheletti S.J."/>
            <person name="Nasrallah M.E."/>
            <person name="Ortiz D."/>
            <person name="Piller C.R."/>
            <person name="Privatt S.R."/>
            <person name="Schneider S.L."/>
            <person name="Sharp S."/>
            <person name="Smith T.C."/>
            <person name="Stanton J.D."/>
            <person name="Ullery H.E."/>
            <person name="Wilson R.J."/>
            <person name="Serrano M.G."/>
            <person name="Buck G."/>
            <person name="Lee V."/>
            <person name="Wang Y."/>
            <person name="Carvalho R."/>
            <person name="Voegtly L."/>
            <person name="Shi R."/>
            <person name="Duckworth R."/>
            <person name="Johnson A."/>
            <person name="Loviza R."/>
            <person name="Walstead R."/>
            <person name="Shah Z."/>
            <person name="Kiflezghi M."/>
            <person name="Wade K."/>
            <person name="Ball S.L."/>
            <person name="Bradley K.W."/>
            <person name="Asai D.J."/>
            <person name="Bowman C.A."/>
            <person name="Russell D.A."/>
            <person name="Pope W.H."/>
            <person name="Jacobs-Sera D."/>
            <person name="Hendrix R.W."/>
            <person name="Hatfull G.F."/>
        </authorList>
    </citation>
    <scope>NUCLEOTIDE SEQUENCE [LARGE SCALE GENOMIC DNA]</scope>
    <source>
        <strain evidence="5 6">DSM 27648</strain>
    </source>
</reference>